<evidence type="ECO:0000313" key="1">
    <source>
        <dbReference type="EMBL" id="KAK8211428.1"/>
    </source>
</evidence>
<evidence type="ECO:0000313" key="2">
    <source>
        <dbReference type="Proteomes" id="UP001320706"/>
    </source>
</evidence>
<dbReference type="Proteomes" id="UP001320706">
    <property type="component" value="Unassembled WGS sequence"/>
</dbReference>
<keyword evidence="2" id="KW-1185">Reference proteome</keyword>
<sequence>MDHSLSDIVDPDFRPSRAKEPVFAFVHDFGSSDTGAALYAIGFATPTNQKPQSDSIVNVGSSPGSSSLSIPGSTDSVPTAISHSEMQTFTAETQSRSTDFATIYGSVTVQASYPMGSSTTTAINHAYGDTQ</sequence>
<reference evidence="1" key="1">
    <citation type="submission" date="2024-02" db="EMBL/GenBank/DDBJ databases">
        <title>Metagenome Assembled Genome of Zalaria obscura JY119.</title>
        <authorList>
            <person name="Vighnesh L."/>
            <person name="Jagadeeshwari U."/>
            <person name="Venkata Ramana C."/>
            <person name="Sasikala C."/>
        </authorList>
    </citation>
    <scope>NUCLEOTIDE SEQUENCE</scope>
    <source>
        <strain evidence="1">JY119</strain>
    </source>
</reference>
<organism evidence="1 2">
    <name type="scientific">Zalaria obscura</name>
    <dbReference type="NCBI Taxonomy" id="2024903"/>
    <lineage>
        <taxon>Eukaryota</taxon>
        <taxon>Fungi</taxon>
        <taxon>Dikarya</taxon>
        <taxon>Ascomycota</taxon>
        <taxon>Pezizomycotina</taxon>
        <taxon>Dothideomycetes</taxon>
        <taxon>Dothideomycetidae</taxon>
        <taxon>Dothideales</taxon>
        <taxon>Zalariaceae</taxon>
        <taxon>Zalaria</taxon>
    </lineage>
</organism>
<accession>A0ACC3SJE7</accession>
<protein>
    <submittedName>
        <fullName evidence="1">Uncharacterized protein</fullName>
    </submittedName>
</protein>
<gene>
    <name evidence="1" type="ORF">M8818_003395</name>
</gene>
<name>A0ACC3SJE7_9PEZI</name>
<comment type="caution">
    <text evidence="1">The sequence shown here is derived from an EMBL/GenBank/DDBJ whole genome shotgun (WGS) entry which is preliminary data.</text>
</comment>
<dbReference type="EMBL" id="JAMKPW020000014">
    <property type="protein sequence ID" value="KAK8211428.1"/>
    <property type="molecule type" value="Genomic_DNA"/>
</dbReference>
<proteinExistence type="predicted"/>